<feature type="transmembrane region" description="Helical" evidence="5">
    <location>
        <begin position="123"/>
        <end position="146"/>
    </location>
</feature>
<evidence type="ECO:0000256" key="1">
    <source>
        <dbReference type="ARBA" id="ARBA00022692"/>
    </source>
</evidence>
<feature type="transmembrane region" description="Helical" evidence="5">
    <location>
        <begin position="279"/>
        <end position="297"/>
    </location>
</feature>
<feature type="transmembrane region" description="Helical" evidence="5">
    <location>
        <begin position="96"/>
        <end position="117"/>
    </location>
</feature>
<evidence type="ECO:0000313" key="7">
    <source>
        <dbReference type="EMBL" id="CUS33461.1"/>
    </source>
</evidence>
<feature type="transmembrane region" description="Helical" evidence="5">
    <location>
        <begin position="246"/>
        <end position="267"/>
    </location>
</feature>
<dbReference type="PROSITE" id="PS50850">
    <property type="entry name" value="MFS"/>
    <property type="match status" value="1"/>
</dbReference>
<evidence type="ECO:0000256" key="5">
    <source>
        <dbReference type="SAM" id="Phobius"/>
    </source>
</evidence>
<evidence type="ECO:0000256" key="4">
    <source>
        <dbReference type="SAM" id="MobiDB-lite"/>
    </source>
</evidence>
<organism evidence="7 8">
    <name type="scientific">Candidatus Nitrospira nitrificans</name>
    <dbReference type="NCBI Taxonomy" id="1742973"/>
    <lineage>
        <taxon>Bacteria</taxon>
        <taxon>Pseudomonadati</taxon>
        <taxon>Nitrospirota</taxon>
        <taxon>Nitrospiria</taxon>
        <taxon>Nitrospirales</taxon>
        <taxon>Nitrospiraceae</taxon>
        <taxon>Nitrospira</taxon>
    </lineage>
</organism>
<dbReference type="PANTHER" id="PTHR23526">
    <property type="entry name" value="INTEGRAL MEMBRANE TRANSPORT PROTEIN-RELATED"/>
    <property type="match status" value="1"/>
</dbReference>
<feature type="transmembrane region" description="Helical" evidence="5">
    <location>
        <begin position="167"/>
        <end position="185"/>
    </location>
</feature>
<feature type="region of interest" description="Disordered" evidence="4">
    <location>
        <begin position="1"/>
        <end position="26"/>
    </location>
</feature>
<proteinExistence type="predicted"/>
<dbReference type="PANTHER" id="PTHR23526:SF2">
    <property type="entry name" value="MAJOR FACILITATOR SUPERFAMILY (MFS) PROFILE DOMAIN-CONTAINING PROTEIN"/>
    <property type="match status" value="1"/>
</dbReference>
<feature type="compositionally biased region" description="Polar residues" evidence="4">
    <location>
        <begin position="1"/>
        <end position="14"/>
    </location>
</feature>
<feature type="transmembrane region" description="Helical" evidence="5">
    <location>
        <begin position="332"/>
        <end position="355"/>
    </location>
</feature>
<accession>A0A0S4L7E5</accession>
<evidence type="ECO:0000256" key="2">
    <source>
        <dbReference type="ARBA" id="ARBA00022989"/>
    </source>
</evidence>
<dbReference type="InterPro" id="IPR036259">
    <property type="entry name" value="MFS_trans_sf"/>
</dbReference>
<sequence length="468" mass="51470">MTAQPASSHSAGHTSHNDPAPRGPHESGRRFGIRDGLFQAIAQGGGEQYLSAFALLLHATPFQLSILSAIPQLLGTWAQLVSVKVAHWFPSLASQVVWGIIGQSLSWIPILALPLLWPDQGPWLLIAAVAVYFTFTHFTAPAWNSLIIDLLEPNERGAYFARRSRTIALTSFLALCLAGALLSFFEQRQLLWVGFAVMFLIAGLCRSASARLLMKVSDLPAHEPSGNPTGFLVFLRTGTSENFRHFLLFSGLMHSAVLVAGPFFVIYLLQDLHLAHWQYGTWLAAGIIGQFLTLPAWGQFGDRFGNKALLTFTGLLVAFLPMLYLFGTAWPFLVIVNFFGGVVWAGLGLGLNNYVFDAVQPTDRGKAVAVASIVNGIGWAMGTVVGSVLIDTLPNRLQAGTLTLEPVSNLPFIFFLSGVLRLIVSTMLLRTFHEPRHVERQAHHRLLWELPLLKPLRRLSRRATNAHQ</sequence>
<feature type="domain" description="Major facilitator superfamily (MFS) profile" evidence="6">
    <location>
        <begin position="243"/>
        <end position="468"/>
    </location>
</feature>
<dbReference type="GO" id="GO:0022857">
    <property type="term" value="F:transmembrane transporter activity"/>
    <property type="evidence" value="ECO:0007669"/>
    <property type="project" value="InterPro"/>
</dbReference>
<evidence type="ECO:0000256" key="3">
    <source>
        <dbReference type="ARBA" id="ARBA00023136"/>
    </source>
</evidence>
<keyword evidence="8" id="KW-1185">Reference proteome</keyword>
<feature type="transmembrane region" description="Helical" evidence="5">
    <location>
        <begin position="367"/>
        <end position="390"/>
    </location>
</feature>
<dbReference type="Gene3D" id="1.20.1250.20">
    <property type="entry name" value="MFS general substrate transporter like domains"/>
    <property type="match status" value="2"/>
</dbReference>
<reference evidence="8" key="1">
    <citation type="submission" date="2015-10" db="EMBL/GenBank/DDBJ databases">
        <authorList>
            <person name="Luecker S."/>
            <person name="Luecker S."/>
        </authorList>
    </citation>
    <scope>NUCLEOTIDE SEQUENCE [LARGE SCALE GENOMIC DNA]</scope>
</reference>
<dbReference type="SUPFAM" id="SSF103473">
    <property type="entry name" value="MFS general substrate transporter"/>
    <property type="match status" value="1"/>
</dbReference>
<feature type="transmembrane region" description="Helical" evidence="5">
    <location>
        <begin position="410"/>
        <end position="429"/>
    </location>
</feature>
<feature type="transmembrane region" description="Helical" evidence="5">
    <location>
        <begin position="191"/>
        <end position="209"/>
    </location>
</feature>
<evidence type="ECO:0000313" key="8">
    <source>
        <dbReference type="Proteomes" id="UP000198736"/>
    </source>
</evidence>
<name>A0A0S4L7E5_9BACT</name>
<dbReference type="Pfam" id="PF07690">
    <property type="entry name" value="MFS_1"/>
    <property type="match status" value="1"/>
</dbReference>
<dbReference type="AlphaFoldDB" id="A0A0S4L7E5"/>
<dbReference type="InterPro" id="IPR020846">
    <property type="entry name" value="MFS_dom"/>
</dbReference>
<dbReference type="InterPro" id="IPR011701">
    <property type="entry name" value="MFS"/>
</dbReference>
<feature type="transmembrane region" description="Helical" evidence="5">
    <location>
        <begin position="309"/>
        <end position="326"/>
    </location>
</feature>
<dbReference type="STRING" id="1742973.COMA2_130075"/>
<dbReference type="EMBL" id="CZPZ01000005">
    <property type="protein sequence ID" value="CUS33461.1"/>
    <property type="molecule type" value="Genomic_DNA"/>
</dbReference>
<evidence type="ECO:0000259" key="6">
    <source>
        <dbReference type="PROSITE" id="PS50850"/>
    </source>
</evidence>
<keyword evidence="2 5" id="KW-1133">Transmembrane helix</keyword>
<keyword evidence="3 5" id="KW-0472">Membrane</keyword>
<dbReference type="Proteomes" id="UP000198736">
    <property type="component" value="Unassembled WGS sequence"/>
</dbReference>
<gene>
    <name evidence="7" type="ORF">COMA2_130075</name>
</gene>
<keyword evidence="1 5" id="KW-0812">Transmembrane</keyword>
<dbReference type="InterPro" id="IPR052528">
    <property type="entry name" value="Sugar_transport-like"/>
</dbReference>
<protein>
    <submittedName>
        <fullName evidence="7">Putative Transporter of MFS family, contains Lipocalin domain</fullName>
    </submittedName>
</protein>